<feature type="domain" description="3-hydroxyacyl-CoA dehydrogenase NAD binding" evidence="12">
    <location>
        <begin position="312"/>
        <end position="489"/>
    </location>
</feature>
<dbReference type="Gene3D" id="3.40.50.720">
    <property type="entry name" value="NAD(P)-binding Rossmann-like Domain"/>
    <property type="match status" value="1"/>
</dbReference>
<evidence type="ECO:0000313" key="14">
    <source>
        <dbReference type="Proteomes" id="UP000318405"/>
    </source>
</evidence>
<evidence type="ECO:0000256" key="3">
    <source>
        <dbReference type="ARBA" id="ARBA00022832"/>
    </source>
</evidence>
<evidence type="ECO:0000256" key="2">
    <source>
        <dbReference type="ARBA" id="ARBA00007005"/>
    </source>
</evidence>
<evidence type="ECO:0000256" key="6">
    <source>
        <dbReference type="ARBA" id="ARBA00023027"/>
    </source>
</evidence>
<dbReference type="AlphaFoldDB" id="A0A556B1C1"/>
<dbReference type="InterPro" id="IPR001753">
    <property type="entry name" value="Enoyl-CoA_hydra/iso"/>
</dbReference>
<dbReference type="PANTHER" id="PTHR43612">
    <property type="entry name" value="TRIFUNCTIONAL ENZYME SUBUNIT ALPHA"/>
    <property type="match status" value="1"/>
</dbReference>
<dbReference type="SUPFAM" id="SSF52096">
    <property type="entry name" value="ClpP/crotonase"/>
    <property type="match status" value="1"/>
</dbReference>
<evidence type="ECO:0000256" key="9">
    <source>
        <dbReference type="ARBA" id="ARBA00023268"/>
    </source>
</evidence>
<dbReference type="Gene3D" id="1.10.1040.50">
    <property type="match status" value="1"/>
</dbReference>
<keyword evidence="14" id="KW-1185">Reference proteome</keyword>
<comment type="pathway">
    <text evidence="1">Lipid metabolism; fatty acid beta-oxidation.</text>
</comment>
<keyword evidence="6" id="KW-0520">NAD</keyword>
<accession>A0A556B1C1</accession>
<comment type="caution">
    <text evidence="13">The sequence shown here is derived from an EMBL/GenBank/DDBJ whole genome shotgun (WGS) entry which is preliminary data.</text>
</comment>
<keyword evidence="4" id="KW-0442">Lipid degradation</keyword>
<dbReference type="InterPro" id="IPR008927">
    <property type="entry name" value="6-PGluconate_DH-like_C_sf"/>
</dbReference>
<dbReference type="PANTHER" id="PTHR43612:SF3">
    <property type="entry name" value="TRIFUNCTIONAL ENZYME SUBUNIT ALPHA, MITOCHONDRIAL"/>
    <property type="match status" value="1"/>
</dbReference>
<dbReference type="GO" id="GO:0070403">
    <property type="term" value="F:NAD+ binding"/>
    <property type="evidence" value="ECO:0007669"/>
    <property type="project" value="InterPro"/>
</dbReference>
<dbReference type="Proteomes" id="UP000318405">
    <property type="component" value="Unassembled WGS sequence"/>
</dbReference>
<evidence type="ECO:0000313" key="13">
    <source>
        <dbReference type="EMBL" id="TSH98970.1"/>
    </source>
</evidence>
<comment type="similarity">
    <text evidence="2">In the central section; belongs to the 3-hydroxyacyl-CoA dehydrogenase family.</text>
</comment>
<comment type="catalytic activity">
    <reaction evidence="10">
        <text>a (3S)-3-hydroxyacyl-CoA + NAD(+) = a 3-oxoacyl-CoA + NADH + H(+)</text>
        <dbReference type="Rhea" id="RHEA:22432"/>
        <dbReference type="ChEBI" id="CHEBI:15378"/>
        <dbReference type="ChEBI" id="CHEBI:57318"/>
        <dbReference type="ChEBI" id="CHEBI:57540"/>
        <dbReference type="ChEBI" id="CHEBI:57945"/>
        <dbReference type="ChEBI" id="CHEBI:90726"/>
        <dbReference type="EC" id="1.1.1.35"/>
    </reaction>
</comment>
<organism evidence="13 14">
    <name type="scientific">Verticiella sediminum</name>
    <dbReference type="NCBI Taxonomy" id="1247510"/>
    <lineage>
        <taxon>Bacteria</taxon>
        <taxon>Pseudomonadati</taxon>
        <taxon>Pseudomonadota</taxon>
        <taxon>Betaproteobacteria</taxon>
        <taxon>Burkholderiales</taxon>
        <taxon>Alcaligenaceae</taxon>
        <taxon>Verticiella</taxon>
    </lineage>
</organism>
<evidence type="ECO:0000259" key="12">
    <source>
        <dbReference type="Pfam" id="PF02737"/>
    </source>
</evidence>
<dbReference type="CDD" id="cd06558">
    <property type="entry name" value="crotonase-like"/>
    <property type="match status" value="1"/>
</dbReference>
<reference evidence="13 14" key="1">
    <citation type="submission" date="2019-07" db="EMBL/GenBank/DDBJ databases">
        <title>Qingshengfaniella alkalisoli gen. nov., sp. nov., isolated from saline soil.</title>
        <authorList>
            <person name="Xu L."/>
            <person name="Huang X.-X."/>
            <person name="Sun J.-Q."/>
        </authorList>
    </citation>
    <scope>NUCLEOTIDE SEQUENCE [LARGE SCALE GENOMIC DNA]</scope>
    <source>
        <strain evidence="13 14">DSM 27279</strain>
    </source>
</reference>
<evidence type="ECO:0000256" key="1">
    <source>
        <dbReference type="ARBA" id="ARBA00005005"/>
    </source>
</evidence>
<dbReference type="GO" id="GO:0016509">
    <property type="term" value="F:long-chain (3S)-3-hydroxyacyl-CoA dehydrogenase (NAD+) activity"/>
    <property type="evidence" value="ECO:0007669"/>
    <property type="project" value="TreeGrafter"/>
</dbReference>
<gene>
    <name evidence="13" type="ORF">FOZ76_00945</name>
</gene>
<evidence type="ECO:0000256" key="10">
    <source>
        <dbReference type="ARBA" id="ARBA00049556"/>
    </source>
</evidence>
<dbReference type="EMBL" id="VLTJ01000002">
    <property type="protein sequence ID" value="TSH98970.1"/>
    <property type="molecule type" value="Genomic_DNA"/>
</dbReference>
<keyword evidence="8" id="KW-0456">Lyase</keyword>
<dbReference type="OrthoDB" id="5287258at2"/>
<evidence type="ECO:0000256" key="8">
    <source>
        <dbReference type="ARBA" id="ARBA00023239"/>
    </source>
</evidence>
<dbReference type="Pfam" id="PF00725">
    <property type="entry name" value="3HCDH"/>
    <property type="match status" value="1"/>
</dbReference>
<keyword evidence="9" id="KW-0511">Multifunctional enzyme</keyword>
<dbReference type="SUPFAM" id="SSF48179">
    <property type="entry name" value="6-phosphogluconate dehydrogenase C-terminal domain-like"/>
    <property type="match status" value="2"/>
</dbReference>
<dbReference type="InterPro" id="IPR006108">
    <property type="entry name" value="3HC_DH_C"/>
</dbReference>
<dbReference type="Pfam" id="PF02737">
    <property type="entry name" value="3HCDH_N"/>
    <property type="match status" value="1"/>
</dbReference>
<dbReference type="InterPro" id="IPR029045">
    <property type="entry name" value="ClpP/crotonase-like_dom_sf"/>
</dbReference>
<protein>
    <submittedName>
        <fullName evidence="13">3-hydroxyacyl-CoA dehydrogenase</fullName>
    </submittedName>
</protein>
<dbReference type="GO" id="GO:0004300">
    <property type="term" value="F:enoyl-CoA hydratase activity"/>
    <property type="evidence" value="ECO:0007669"/>
    <property type="project" value="TreeGrafter"/>
</dbReference>
<dbReference type="FunFam" id="3.40.50.720:FF:000009">
    <property type="entry name" value="Fatty oxidation complex, alpha subunit"/>
    <property type="match status" value="1"/>
</dbReference>
<evidence type="ECO:0000256" key="5">
    <source>
        <dbReference type="ARBA" id="ARBA00023002"/>
    </source>
</evidence>
<name>A0A556B1C1_9BURK</name>
<dbReference type="InterPro" id="IPR006176">
    <property type="entry name" value="3-OHacyl-CoA_DH_NAD-bd"/>
</dbReference>
<dbReference type="SUPFAM" id="SSF51735">
    <property type="entry name" value="NAD(P)-binding Rossmann-fold domains"/>
    <property type="match status" value="1"/>
</dbReference>
<evidence type="ECO:0000259" key="11">
    <source>
        <dbReference type="Pfam" id="PF00725"/>
    </source>
</evidence>
<feature type="domain" description="3-hydroxyacyl-CoA dehydrogenase C-terminal" evidence="11">
    <location>
        <begin position="492"/>
        <end position="589"/>
    </location>
</feature>
<dbReference type="GO" id="GO:0006635">
    <property type="term" value="P:fatty acid beta-oxidation"/>
    <property type="evidence" value="ECO:0007669"/>
    <property type="project" value="UniProtKB-UniPathway"/>
</dbReference>
<keyword evidence="3" id="KW-0276">Fatty acid metabolism</keyword>
<keyword evidence="7" id="KW-0443">Lipid metabolism</keyword>
<keyword evidence="5" id="KW-0560">Oxidoreductase</keyword>
<dbReference type="RefSeq" id="WP_143946248.1">
    <property type="nucleotide sequence ID" value="NZ_BAABMB010000001.1"/>
</dbReference>
<sequence length="706" mass="74490">MIDYSTDAEGVAYIVWNNPDGPVNIKNAASMAAFVAAVDRAIADPAVKGAVIGSAKRDFLAGGDIDAVYAARTPQAAIANVREVGACLRRMERSGKPFVAALNGSALGGGLEVALACHHRVAAEDARLRLGLPESTLGLIPGAGGTQRLPRLIGIKAATRMMQDGKPVDVAAARALGLVDAVVPAENLLEAARRWVLEHPEARQPWDVKGFRYRDFEPQSREGRWFFFYAWPALRRKSPPEDLAPGALLHVLAQGLERGIDAGLAIESRYFGLVAASPSAKNRIRTQFIAAGAARKQTRRPAGEPAFEPRRVGVVGAGLMGGGIALVCARAGLETVLIDADDEAAARGKARIAKTLDGALQRGLMDANSRDEILQRIHPGADMAALAGCELVVEAVVESAGIKGEVFARIAQAAGPQAIIASNTSTLSITSLAAPLADPGRFIGLHFFAPVDRMALVEVILGRDTSPRTHAQALDFLKRLGKTPIVVNDGPGFYTSRVVGAYTREALTMLHEGVSPALIDNAALAAGMPIGPLAMADLTSYDLLADIIGSLAREGRGTARESMPALRAAQRLVAAGRVGRKGAGGVYDYPGSGKALWPGLDGLFPPLKEQPAVEAVVQRLLHVQSLETLHAMDEGITQDPLEIDLASVLGWSYPAWRGGVLAHVDDVGLAEFVRQCEGLAARHGERFVPPPSLRERAAAGATFHAH</sequence>
<proteinExistence type="inferred from homology"/>
<dbReference type="Gene3D" id="3.90.226.10">
    <property type="entry name" value="2-enoyl-CoA Hydratase, Chain A, domain 1"/>
    <property type="match status" value="1"/>
</dbReference>
<dbReference type="UniPathway" id="UPA00659"/>
<dbReference type="Pfam" id="PF00378">
    <property type="entry name" value="ECH_1"/>
    <property type="match status" value="1"/>
</dbReference>
<evidence type="ECO:0000256" key="4">
    <source>
        <dbReference type="ARBA" id="ARBA00022963"/>
    </source>
</evidence>
<dbReference type="InterPro" id="IPR050136">
    <property type="entry name" value="FA_oxidation_alpha_subunit"/>
</dbReference>
<dbReference type="InterPro" id="IPR036291">
    <property type="entry name" value="NAD(P)-bd_dom_sf"/>
</dbReference>
<evidence type="ECO:0000256" key="7">
    <source>
        <dbReference type="ARBA" id="ARBA00023098"/>
    </source>
</evidence>